<feature type="signal peptide" evidence="2">
    <location>
        <begin position="1"/>
        <end position="23"/>
    </location>
</feature>
<protein>
    <submittedName>
        <fullName evidence="5">B30.2/SPRY domain-containing protein</fullName>
    </submittedName>
</protein>
<dbReference type="Pfam" id="PF00622">
    <property type="entry name" value="SPRY"/>
    <property type="match status" value="1"/>
</dbReference>
<proteinExistence type="predicted"/>
<dbReference type="SUPFAM" id="SSF49899">
    <property type="entry name" value="Concanavalin A-like lectins/glucanases"/>
    <property type="match status" value="1"/>
</dbReference>
<evidence type="ECO:0000313" key="4">
    <source>
        <dbReference type="Proteomes" id="UP000887572"/>
    </source>
</evidence>
<dbReference type="InterPro" id="IPR003877">
    <property type="entry name" value="SPRY_dom"/>
</dbReference>
<dbReference type="CDD" id="cd12885">
    <property type="entry name" value="SPRY_RanBP_like"/>
    <property type="match status" value="1"/>
</dbReference>
<evidence type="ECO:0000256" key="1">
    <source>
        <dbReference type="SAM" id="MobiDB-lite"/>
    </source>
</evidence>
<organism evidence="4 5">
    <name type="scientific">Globodera rostochiensis</name>
    <name type="common">Golden nematode worm</name>
    <name type="synonym">Heterodera rostochiensis</name>
    <dbReference type="NCBI Taxonomy" id="31243"/>
    <lineage>
        <taxon>Eukaryota</taxon>
        <taxon>Metazoa</taxon>
        <taxon>Ecdysozoa</taxon>
        <taxon>Nematoda</taxon>
        <taxon>Chromadorea</taxon>
        <taxon>Rhabditida</taxon>
        <taxon>Tylenchina</taxon>
        <taxon>Tylenchomorpha</taxon>
        <taxon>Tylenchoidea</taxon>
        <taxon>Heteroderidae</taxon>
        <taxon>Heteroderinae</taxon>
        <taxon>Globodera</taxon>
    </lineage>
</organism>
<dbReference type="WBParaSite" id="Gr19_v10_g13645.t1">
    <property type="protein sequence ID" value="Gr19_v10_g13645.t1"/>
    <property type="gene ID" value="Gr19_v10_g13645"/>
</dbReference>
<evidence type="ECO:0000256" key="2">
    <source>
        <dbReference type="SAM" id="SignalP"/>
    </source>
</evidence>
<reference evidence="5" key="1">
    <citation type="submission" date="2022-11" db="UniProtKB">
        <authorList>
            <consortium name="WormBaseParasite"/>
        </authorList>
    </citation>
    <scope>IDENTIFICATION</scope>
</reference>
<keyword evidence="2" id="KW-0732">Signal</keyword>
<dbReference type="AlphaFoldDB" id="A0A914H2W3"/>
<dbReference type="PROSITE" id="PS50188">
    <property type="entry name" value="B302_SPRY"/>
    <property type="match status" value="1"/>
</dbReference>
<dbReference type="InterPro" id="IPR044736">
    <property type="entry name" value="Gid1/RanBPM/SPLA_SPRY"/>
</dbReference>
<accession>A0A914H2W3</accession>
<dbReference type="Gene3D" id="2.60.120.920">
    <property type="match status" value="1"/>
</dbReference>
<feature type="chain" id="PRO_5037621318" evidence="2">
    <location>
        <begin position="24"/>
        <end position="268"/>
    </location>
</feature>
<feature type="domain" description="B30.2/SPRY" evidence="3">
    <location>
        <begin position="47"/>
        <end position="244"/>
    </location>
</feature>
<feature type="region of interest" description="Disordered" evidence="1">
    <location>
        <begin position="22"/>
        <end position="42"/>
    </location>
</feature>
<sequence>MGTVLFLAAICFVVATIQLKTDASPPETSNENPGLTTDNQWDSNDAACHEDLRLSERQVTRPDKRKKLSDATHSESKQLVVEHVVERLSYIEARRRSILTHSVFAVQSIPTYGIFYYEVKIEWKEWLHVFVGLATKQMKLNEGVGHAKGTYAYDSSGIIWGHEVEGCAHGVNKRPYIDKEIPKFEDGDVVGCGVDLEKKQIFYTKNGEIVIAGLSVNANLPLFPCVSLTVMRQKIEANFGPDFLFKLEKLKNLKTEKIENLKPEKQRI</sequence>
<dbReference type="Proteomes" id="UP000887572">
    <property type="component" value="Unplaced"/>
</dbReference>
<evidence type="ECO:0000259" key="3">
    <source>
        <dbReference type="PROSITE" id="PS50188"/>
    </source>
</evidence>
<dbReference type="InterPro" id="IPR001870">
    <property type="entry name" value="B30.2/SPRY"/>
</dbReference>
<dbReference type="InterPro" id="IPR043136">
    <property type="entry name" value="B30.2/SPRY_sf"/>
</dbReference>
<dbReference type="InterPro" id="IPR013320">
    <property type="entry name" value="ConA-like_dom_sf"/>
</dbReference>
<dbReference type="SMART" id="SM00449">
    <property type="entry name" value="SPRY"/>
    <property type="match status" value="1"/>
</dbReference>
<evidence type="ECO:0000313" key="5">
    <source>
        <dbReference type="WBParaSite" id="Gr19_v10_g13645.t1"/>
    </source>
</evidence>
<keyword evidence="4" id="KW-1185">Reference proteome</keyword>
<name>A0A914H2W3_GLORO</name>